<name>A0ABW7YQG8_9ACTN</name>
<keyword evidence="2" id="KW-0812">Transmembrane</keyword>
<dbReference type="EMBL" id="JBITGY010000003">
    <property type="protein sequence ID" value="MFI6498159.1"/>
    <property type="molecule type" value="Genomic_DNA"/>
</dbReference>
<reference evidence="3 4" key="1">
    <citation type="submission" date="2024-10" db="EMBL/GenBank/DDBJ databases">
        <title>The Natural Products Discovery Center: Release of the First 8490 Sequenced Strains for Exploring Actinobacteria Biosynthetic Diversity.</title>
        <authorList>
            <person name="Kalkreuter E."/>
            <person name="Kautsar S.A."/>
            <person name="Yang D."/>
            <person name="Bader C.D."/>
            <person name="Teijaro C.N."/>
            <person name="Fluegel L."/>
            <person name="Davis C.M."/>
            <person name="Simpson J.R."/>
            <person name="Lauterbach L."/>
            <person name="Steele A.D."/>
            <person name="Gui C."/>
            <person name="Meng S."/>
            <person name="Li G."/>
            <person name="Viehrig K."/>
            <person name="Ye F."/>
            <person name="Su P."/>
            <person name="Kiefer A.F."/>
            <person name="Nichols A."/>
            <person name="Cepeda A.J."/>
            <person name="Yan W."/>
            <person name="Fan B."/>
            <person name="Jiang Y."/>
            <person name="Adhikari A."/>
            <person name="Zheng C.-J."/>
            <person name="Schuster L."/>
            <person name="Cowan T.M."/>
            <person name="Smanski M.J."/>
            <person name="Chevrette M.G."/>
            <person name="De Carvalho L.P.S."/>
            <person name="Shen B."/>
        </authorList>
    </citation>
    <scope>NUCLEOTIDE SEQUENCE [LARGE SCALE GENOMIC DNA]</scope>
    <source>
        <strain evidence="3 4">NPDC050545</strain>
    </source>
</reference>
<comment type="caution">
    <text evidence="3">The sequence shown here is derived from an EMBL/GenBank/DDBJ whole genome shotgun (WGS) entry which is preliminary data.</text>
</comment>
<feature type="transmembrane region" description="Helical" evidence="2">
    <location>
        <begin position="294"/>
        <end position="314"/>
    </location>
</feature>
<feature type="transmembrane region" description="Helical" evidence="2">
    <location>
        <begin position="237"/>
        <end position="258"/>
    </location>
</feature>
<evidence type="ECO:0000313" key="3">
    <source>
        <dbReference type="EMBL" id="MFI6498159.1"/>
    </source>
</evidence>
<keyword evidence="4" id="KW-1185">Reference proteome</keyword>
<gene>
    <name evidence="3" type="ORF">ACIBG2_12270</name>
</gene>
<evidence type="ECO:0000256" key="2">
    <source>
        <dbReference type="SAM" id="Phobius"/>
    </source>
</evidence>
<keyword evidence="2" id="KW-0472">Membrane</keyword>
<proteinExistence type="predicted"/>
<protein>
    <submittedName>
        <fullName evidence="3">Uncharacterized protein</fullName>
    </submittedName>
</protein>
<accession>A0ABW7YQG8</accession>
<evidence type="ECO:0000256" key="1">
    <source>
        <dbReference type="SAM" id="MobiDB-lite"/>
    </source>
</evidence>
<dbReference type="Proteomes" id="UP001612741">
    <property type="component" value="Unassembled WGS sequence"/>
</dbReference>
<feature type="region of interest" description="Disordered" evidence="1">
    <location>
        <begin position="124"/>
        <end position="160"/>
    </location>
</feature>
<sequence length="415" mass="45521">MTHPQPPVTEPSGAGPVGYDGAGVIERAYQQGVSDAHSGILDNWSFTAVPPHVSFLKAEEKRVLDGLPGDDRTRMEAVRGRLAGLAAEQAVTTTRVTDLETWYGRAEEDVGGIRTRIDRLAQDDERRRRRRLRHEGDAPEDQPGGMDATGPETTRWEGPYTSPPLPQWLKLTVLAALVAIDVPIQWVIFDYFHGNEMSEQVLAAVFAVSVASIMVLLPHLAGYLYRGRHTTGEERPVILTALILLLPCLYLAAMLGYLRARVLLVPPKVTDENNRLVAQEGVESAAEPLHAGDFSIIALFVMLLLITTGISFLLGTARFHPLRTAYEGATGHRDQMSAQLIAARGHLETLTVRRTELEAARDRLETSAQQRLADDRTAVQQTFNTARIRYLDGVAAGLADPKATEAIAALIETME</sequence>
<evidence type="ECO:0000313" key="4">
    <source>
        <dbReference type="Proteomes" id="UP001612741"/>
    </source>
</evidence>
<organism evidence="3 4">
    <name type="scientific">Nonomuraea typhae</name>
    <dbReference type="NCBI Taxonomy" id="2603600"/>
    <lineage>
        <taxon>Bacteria</taxon>
        <taxon>Bacillati</taxon>
        <taxon>Actinomycetota</taxon>
        <taxon>Actinomycetes</taxon>
        <taxon>Streptosporangiales</taxon>
        <taxon>Streptosporangiaceae</taxon>
        <taxon>Nonomuraea</taxon>
    </lineage>
</organism>
<dbReference type="RefSeq" id="WP_397081416.1">
    <property type="nucleotide sequence ID" value="NZ_JBITGY010000003.1"/>
</dbReference>
<feature type="region of interest" description="Disordered" evidence="1">
    <location>
        <begin position="1"/>
        <end position="20"/>
    </location>
</feature>
<keyword evidence="2" id="KW-1133">Transmembrane helix</keyword>
<feature type="transmembrane region" description="Helical" evidence="2">
    <location>
        <begin position="201"/>
        <end position="225"/>
    </location>
</feature>